<reference evidence="1 2" key="2">
    <citation type="journal article" date="2013" name="Genome Announc.">
        <title>Draft Genome Sequences of Porphyromonas crevioricanis JCM 15906T and Porphyromonas cansulci JCM 13913T Isolated from a Canine Oral Cavity.</title>
        <authorList>
            <person name="Sakamoto M."/>
            <person name="Tanaka N."/>
            <person name="Shiwa Y."/>
            <person name="Yoshikawa H."/>
            <person name="Ohkuma M."/>
        </authorList>
    </citation>
    <scope>NUCLEOTIDE SEQUENCE [LARGE SCALE GENOMIC DNA]</scope>
    <source>
        <strain evidence="1 2">JCM 15906</strain>
    </source>
</reference>
<dbReference type="Proteomes" id="UP000018031">
    <property type="component" value="Unassembled WGS sequence"/>
</dbReference>
<dbReference type="AlphaFoldDB" id="T1CSA3"/>
<evidence type="ECO:0000313" key="1">
    <source>
        <dbReference type="EMBL" id="GAD06003.1"/>
    </source>
</evidence>
<protein>
    <submittedName>
        <fullName evidence="1">Uncharacterized protein</fullName>
    </submittedName>
</protein>
<dbReference type="EMBL" id="BAOU01000050">
    <property type="protein sequence ID" value="GAD06003.1"/>
    <property type="molecule type" value="Genomic_DNA"/>
</dbReference>
<reference evidence="2" key="1">
    <citation type="journal article" date="2013" name="Genome">
        <title>Draft Genome Sequences of Porphyromonas crevioricanis JCM 15906T and Porphyromonas cansulci JCM 13913T Isolated from a Canine Oral Cavity.</title>
        <authorList>
            <person name="Sakamoto M."/>
            <person name="Tanaka N."/>
            <person name="Shiwa Y."/>
            <person name="Yoshikawa H."/>
            <person name="Ohkuma M."/>
        </authorList>
    </citation>
    <scope>NUCLEOTIDE SEQUENCE [LARGE SCALE GENOMIC DNA]</scope>
    <source>
        <strain evidence="2">JCM 15906</strain>
    </source>
</reference>
<proteinExistence type="predicted"/>
<sequence>MNIVKDLFALPKLPFPKNAPRQANPLDQLQKATQKKGKPSPT</sequence>
<name>T1CSA3_9PORP</name>
<evidence type="ECO:0000313" key="2">
    <source>
        <dbReference type="Proteomes" id="UP000018031"/>
    </source>
</evidence>
<accession>T1CSA3</accession>
<organism evidence="1 2">
    <name type="scientific">Porphyromonas crevioricanis JCM 15906</name>
    <dbReference type="NCBI Taxonomy" id="1305617"/>
    <lineage>
        <taxon>Bacteria</taxon>
        <taxon>Pseudomonadati</taxon>
        <taxon>Bacteroidota</taxon>
        <taxon>Bacteroidia</taxon>
        <taxon>Bacteroidales</taxon>
        <taxon>Porphyromonadaceae</taxon>
        <taxon>Porphyromonas</taxon>
    </lineage>
</organism>
<gene>
    <name evidence="1" type="ORF">PORCRE_1723</name>
</gene>
<comment type="caution">
    <text evidence="1">The sequence shown here is derived from an EMBL/GenBank/DDBJ whole genome shotgun (WGS) entry which is preliminary data.</text>
</comment>